<evidence type="ECO:0000313" key="3">
    <source>
        <dbReference type="EMBL" id="KAF2272162.1"/>
    </source>
</evidence>
<evidence type="ECO:0000256" key="2">
    <source>
        <dbReference type="SAM" id="SignalP"/>
    </source>
</evidence>
<proteinExistence type="predicted"/>
<keyword evidence="4" id="KW-1185">Reference proteome</keyword>
<feature type="chain" id="PRO_5025681549" evidence="2">
    <location>
        <begin position="17"/>
        <end position="101"/>
    </location>
</feature>
<reference evidence="3" key="1">
    <citation type="journal article" date="2020" name="Stud. Mycol.">
        <title>101 Dothideomycetes genomes: a test case for predicting lifestyles and emergence of pathogens.</title>
        <authorList>
            <person name="Haridas S."/>
            <person name="Albert R."/>
            <person name="Binder M."/>
            <person name="Bloem J."/>
            <person name="Labutti K."/>
            <person name="Salamov A."/>
            <person name="Andreopoulos B."/>
            <person name="Baker S."/>
            <person name="Barry K."/>
            <person name="Bills G."/>
            <person name="Bluhm B."/>
            <person name="Cannon C."/>
            <person name="Castanera R."/>
            <person name="Culley D."/>
            <person name="Daum C."/>
            <person name="Ezra D."/>
            <person name="Gonzalez J."/>
            <person name="Henrissat B."/>
            <person name="Kuo A."/>
            <person name="Liang C."/>
            <person name="Lipzen A."/>
            <person name="Lutzoni F."/>
            <person name="Magnuson J."/>
            <person name="Mondo S."/>
            <person name="Nolan M."/>
            <person name="Ohm R."/>
            <person name="Pangilinan J."/>
            <person name="Park H.-J."/>
            <person name="Ramirez L."/>
            <person name="Alfaro M."/>
            <person name="Sun H."/>
            <person name="Tritt A."/>
            <person name="Yoshinaga Y."/>
            <person name="Zwiers L.-H."/>
            <person name="Turgeon B."/>
            <person name="Goodwin S."/>
            <person name="Spatafora J."/>
            <person name="Crous P."/>
            <person name="Grigoriev I."/>
        </authorList>
    </citation>
    <scope>NUCLEOTIDE SEQUENCE</scope>
    <source>
        <strain evidence="3">CBS 379.55</strain>
    </source>
</reference>
<dbReference type="AlphaFoldDB" id="A0A6A6J6X2"/>
<dbReference type="RefSeq" id="XP_033649701.1">
    <property type="nucleotide sequence ID" value="XM_033799282.1"/>
</dbReference>
<name>A0A6A6J6X2_WESOR</name>
<dbReference type="GeneID" id="54552457"/>
<keyword evidence="2" id="KW-0732">Signal</keyword>
<feature type="region of interest" description="Disordered" evidence="1">
    <location>
        <begin position="44"/>
        <end position="74"/>
    </location>
</feature>
<evidence type="ECO:0000313" key="4">
    <source>
        <dbReference type="Proteomes" id="UP000800097"/>
    </source>
</evidence>
<evidence type="ECO:0000256" key="1">
    <source>
        <dbReference type="SAM" id="MobiDB-lite"/>
    </source>
</evidence>
<dbReference type="Proteomes" id="UP000800097">
    <property type="component" value="Unassembled WGS sequence"/>
</dbReference>
<gene>
    <name evidence="3" type="ORF">EI97DRAFT_437153</name>
</gene>
<sequence length="101" mass="10177">MKHFAITLVLATLALASPAPIAEPEAAPAAAPVAQPEAQRITPEAAIVLEPRVPKKKKGHGGGSEEGNGTDSSAASMFSASRAVQLGAVGLGVVEVVRLWG</sequence>
<dbReference type="EMBL" id="ML986525">
    <property type="protein sequence ID" value="KAF2272162.1"/>
    <property type="molecule type" value="Genomic_DNA"/>
</dbReference>
<feature type="signal peptide" evidence="2">
    <location>
        <begin position="1"/>
        <end position="16"/>
    </location>
</feature>
<protein>
    <submittedName>
        <fullName evidence="3">Uncharacterized protein</fullName>
    </submittedName>
</protein>
<organism evidence="3 4">
    <name type="scientific">Westerdykella ornata</name>
    <dbReference type="NCBI Taxonomy" id="318751"/>
    <lineage>
        <taxon>Eukaryota</taxon>
        <taxon>Fungi</taxon>
        <taxon>Dikarya</taxon>
        <taxon>Ascomycota</taxon>
        <taxon>Pezizomycotina</taxon>
        <taxon>Dothideomycetes</taxon>
        <taxon>Pleosporomycetidae</taxon>
        <taxon>Pleosporales</taxon>
        <taxon>Sporormiaceae</taxon>
        <taxon>Westerdykella</taxon>
    </lineage>
</organism>
<accession>A0A6A6J6X2</accession>